<dbReference type="Gene3D" id="3.90.190.10">
    <property type="entry name" value="Protein tyrosine phosphatase superfamily"/>
    <property type="match status" value="1"/>
</dbReference>
<evidence type="ECO:0000259" key="1">
    <source>
        <dbReference type="PROSITE" id="PS50055"/>
    </source>
</evidence>
<dbReference type="Proteomes" id="UP000499080">
    <property type="component" value="Unassembled WGS sequence"/>
</dbReference>
<dbReference type="GO" id="GO:0004725">
    <property type="term" value="F:protein tyrosine phosphatase activity"/>
    <property type="evidence" value="ECO:0007669"/>
    <property type="project" value="InterPro"/>
</dbReference>
<protein>
    <submittedName>
        <fullName evidence="3">Receptor-type tyrosine-protein phosphatase H</fullName>
    </submittedName>
</protein>
<organism evidence="3 5">
    <name type="scientific">Araneus ventricosus</name>
    <name type="common">Orbweaver spider</name>
    <name type="synonym">Epeira ventricosa</name>
    <dbReference type="NCBI Taxonomy" id="182803"/>
    <lineage>
        <taxon>Eukaryota</taxon>
        <taxon>Metazoa</taxon>
        <taxon>Ecdysozoa</taxon>
        <taxon>Arthropoda</taxon>
        <taxon>Chelicerata</taxon>
        <taxon>Arachnida</taxon>
        <taxon>Araneae</taxon>
        <taxon>Araneomorphae</taxon>
        <taxon>Entelegynae</taxon>
        <taxon>Araneoidea</taxon>
        <taxon>Araneidae</taxon>
        <taxon>Araneus</taxon>
    </lineage>
</organism>
<keyword evidence="5" id="KW-1185">Reference proteome</keyword>
<gene>
    <name evidence="3" type="primary">Ptprh_1</name>
    <name evidence="2" type="synonym">Ptprh_0</name>
    <name evidence="4" type="synonym">Ptprh_2</name>
    <name evidence="4" type="ORF">AVEN_227927_1</name>
    <name evidence="3" type="ORF">AVEN_236675_1</name>
    <name evidence="2" type="ORF">AVEN_4371_1</name>
</gene>
<evidence type="ECO:0000313" key="3">
    <source>
        <dbReference type="EMBL" id="GBN31148.1"/>
    </source>
</evidence>
<dbReference type="InterPro" id="IPR000242">
    <property type="entry name" value="PTP_cat"/>
</dbReference>
<dbReference type="GO" id="GO:0003676">
    <property type="term" value="F:nucleic acid binding"/>
    <property type="evidence" value="ECO:0007669"/>
    <property type="project" value="InterPro"/>
</dbReference>
<proteinExistence type="predicted"/>
<dbReference type="PROSITE" id="PS50055">
    <property type="entry name" value="TYR_PHOSPHATASE_PTP"/>
    <property type="match status" value="1"/>
</dbReference>
<evidence type="ECO:0000313" key="5">
    <source>
        <dbReference type="Proteomes" id="UP000499080"/>
    </source>
</evidence>
<reference evidence="3 5" key="1">
    <citation type="journal article" date="2019" name="Sci. Rep.">
        <title>Orb-weaving spider Araneus ventricosus genome elucidates the spidroin gene catalogue.</title>
        <authorList>
            <person name="Kono N."/>
            <person name="Nakamura H."/>
            <person name="Ohtoshi R."/>
            <person name="Moran D.A.P."/>
            <person name="Shinohara A."/>
            <person name="Yoshida Y."/>
            <person name="Fujiwara M."/>
            <person name="Mori M."/>
            <person name="Tomita M."/>
            <person name="Arakawa K."/>
        </authorList>
    </citation>
    <scope>NUCLEOTIDE SEQUENCE [LARGE SCALE GENOMIC DNA]</scope>
</reference>
<dbReference type="InterPro" id="IPR029021">
    <property type="entry name" value="Prot-tyrosine_phosphatase-like"/>
</dbReference>
<dbReference type="InterPro" id="IPR050348">
    <property type="entry name" value="Protein-Tyr_Phosphatase"/>
</dbReference>
<dbReference type="PANTHER" id="PTHR19134">
    <property type="entry name" value="RECEPTOR-TYPE TYROSINE-PROTEIN PHOSPHATASE"/>
    <property type="match status" value="1"/>
</dbReference>
<accession>A0A4Y2MVF4</accession>
<dbReference type="InterPro" id="IPR036397">
    <property type="entry name" value="RNaseH_sf"/>
</dbReference>
<keyword evidence="3" id="KW-0675">Receptor</keyword>
<dbReference type="AlphaFoldDB" id="A0A4Y2MVF4"/>
<comment type="caution">
    <text evidence="3">The sequence shown here is derived from an EMBL/GenBank/DDBJ whole genome shotgun (WGS) entry which is preliminary data.</text>
</comment>
<dbReference type="OrthoDB" id="6507014at2759"/>
<sequence>MLVKLGTLKSGLPTVKLPCHSSHPEMCCGGLVVRSRLQSGRVPGSKLYSTEDPPWFGGFVHLKKHLKGRHFRTDTEVQEAIVKWLRDLDPDFFYAGFDKLVCRWHICFNNHDDYVEKSKRAHTWRLLAVGLGTKLACHRHAHQGLRFHSGPNEHTLGDFWRLVWEQNSHVIVMLTKVFDFIRVMCDRYWPIDVDHPESYGGDIQVTLLSETTLANYNIRTMQLKKGEEVRQASHLHYVAWPTHTNPFACALLDFRRRVKSYIALYPNNGPLIVHC</sequence>
<dbReference type="EMBL" id="BGPR01007580">
    <property type="protein sequence ID" value="GBN27986.1"/>
    <property type="molecule type" value="Genomic_DNA"/>
</dbReference>
<feature type="domain" description="Tyrosine-protein phosphatase" evidence="1">
    <location>
        <begin position="141"/>
        <end position="275"/>
    </location>
</feature>
<dbReference type="SUPFAM" id="SSF52799">
    <property type="entry name" value="(Phosphotyrosine protein) phosphatases II"/>
    <property type="match status" value="1"/>
</dbReference>
<dbReference type="EMBL" id="BGPR01008043">
    <property type="protein sequence ID" value="GBN31148.1"/>
    <property type="molecule type" value="Genomic_DNA"/>
</dbReference>
<name>A0A4Y2MVF4_ARAVE</name>
<dbReference type="Gene3D" id="3.30.420.10">
    <property type="entry name" value="Ribonuclease H-like superfamily/Ribonuclease H"/>
    <property type="match status" value="1"/>
</dbReference>
<dbReference type="PRINTS" id="PR00700">
    <property type="entry name" value="PRTYPHPHTASE"/>
</dbReference>
<evidence type="ECO:0000313" key="2">
    <source>
        <dbReference type="EMBL" id="GBN27986.1"/>
    </source>
</evidence>
<evidence type="ECO:0000313" key="4">
    <source>
        <dbReference type="EMBL" id="GBN31157.1"/>
    </source>
</evidence>
<dbReference type="Pfam" id="PF00102">
    <property type="entry name" value="Y_phosphatase"/>
    <property type="match status" value="1"/>
</dbReference>
<dbReference type="SMART" id="SM00194">
    <property type="entry name" value="PTPc"/>
    <property type="match status" value="1"/>
</dbReference>
<feature type="non-terminal residue" evidence="3">
    <location>
        <position position="275"/>
    </location>
</feature>
<dbReference type="EMBL" id="BGPR01008044">
    <property type="protein sequence ID" value="GBN31157.1"/>
    <property type="molecule type" value="Genomic_DNA"/>
</dbReference>
<dbReference type="PANTHER" id="PTHR19134:SF561">
    <property type="entry name" value="PROTEIN TYROSINE PHOSPHATASE 36E, ISOFORM A"/>
    <property type="match status" value="1"/>
</dbReference>